<dbReference type="EMBL" id="FOGQ01000005">
    <property type="protein sequence ID" value="SER92440.1"/>
    <property type="molecule type" value="Genomic_DNA"/>
</dbReference>
<organism evidence="3 4">
    <name type="scientific">Corynebacterium cystitidis DSM 20524</name>
    <dbReference type="NCBI Taxonomy" id="1121357"/>
    <lineage>
        <taxon>Bacteria</taxon>
        <taxon>Bacillati</taxon>
        <taxon>Actinomycetota</taxon>
        <taxon>Actinomycetes</taxon>
        <taxon>Mycobacteriales</taxon>
        <taxon>Corynebacteriaceae</taxon>
        <taxon>Corynebacterium</taxon>
    </lineage>
</organism>
<keyword evidence="2" id="KW-0456">Lyase</keyword>
<keyword evidence="1" id="KW-0479">Metal-binding</keyword>
<name>A0A1H9T5A2_9CORY</name>
<dbReference type="PANTHER" id="PTHR33542:SF5">
    <property type="entry name" value="FERROCHELATASE CHE1"/>
    <property type="match status" value="1"/>
</dbReference>
<dbReference type="Pfam" id="PF01903">
    <property type="entry name" value="CbiX"/>
    <property type="match status" value="1"/>
</dbReference>
<dbReference type="Gene3D" id="3.40.50.1400">
    <property type="match status" value="2"/>
</dbReference>
<proteinExistence type="predicted"/>
<evidence type="ECO:0000313" key="4">
    <source>
        <dbReference type="Proteomes" id="UP000198929"/>
    </source>
</evidence>
<dbReference type="Proteomes" id="UP000198929">
    <property type="component" value="Unassembled WGS sequence"/>
</dbReference>
<evidence type="ECO:0000256" key="1">
    <source>
        <dbReference type="ARBA" id="ARBA00022723"/>
    </source>
</evidence>
<dbReference type="GO" id="GO:0016829">
    <property type="term" value="F:lyase activity"/>
    <property type="evidence" value="ECO:0007669"/>
    <property type="project" value="UniProtKB-KW"/>
</dbReference>
<dbReference type="GO" id="GO:0046872">
    <property type="term" value="F:metal ion binding"/>
    <property type="evidence" value="ECO:0007669"/>
    <property type="project" value="UniProtKB-KW"/>
</dbReference>
<dbReference type="CDD" id="cd03416">
    <property type="entry name" value="CbiX_SirB_N"/>
    <property type="match status" value="1"/>
</dbReference>
<sequence>MTALITLSHGSRHPEAVVGAREITAAAGHALGVDALAAHLEFTQPDLTGVARALVDKHTKRAVVVPLLFTQAYHAKVDVPAAIADAAAATGIELSLAGGLGQGRDVAEVLAKRVRADAHPNATVALYPVGTTHPDAAAVTEALGARVGEMTGQRTVVVPATGKGEGCGEAGLRALADDVRAAGSGTLHLLPLFVSHGTLLDRAVACLRQIKDETGIAVGYSRPLLTDVAPIVAERYTLTELNR</sequence>
<dbReference type="PANTHER" id="PTHR33542">
    <property type="entry name" value="SIROHYDROCHLORIN FERROCHELATASE, CHLOROPLASTIC"/>
    <property type="match status" value="1"/>
</dbReference>
<evidence type="ECO:0000256" key="2">
    <source>
        <dbReference type="ARBA" id="ARBA00023239"/>
    </source>
</evidence>
<keyword evidence="4" id="KW-1185">Reference proteome</keyword>
<dbReference type="RefSeq" id="WP_092258025.1">
    <property type="nucleotide sequence ID" value="NZ_CP047199.1"/>
</dbReference>
<dbReference type="SUPFAM" id="SSF53800">
    <property type="entry name" value="Chelatase"/>
    <property type="match status" value="1"/>
</dbReference>
<dbReference type="AlphaFoldDB" id="A0A1H9T5A2"/>
<dbReference type="InterPro" id="IPR002762">
    <property type="entry name" value="CbiX-like"/>
</dbReference>
<dbReference type="STRING" id="1121357.SAMN05661109_01324"/>
<accession>A0A1H9T5A2</accession>
<gene>
    <name evidence="3" type="ORF">SAMN05661109_01324</name>
</gene>
<reference evidence="4" key="1">
    <citation type="submission" date="2016-10" db="EMBL/GenBank/DDBJ databases">
        <authorList>
            <person name="Varghese N."/>
            <person name="Submissions S."/>
        </authorList>
    </citation>
    <scope>NUCLEOTIDE SEQUENCE [LARGE SCALE GENOMIC DNA]</scope>
    <source>
        <strain evidence="4">DSM 20524</strain>
    </source>
</reference>
<dbReference type="InterPro" id="IPR050963">
    <property type="entry name" value="Sirohydro_Cobaltochel/CbiX"/>
</dbReference>
<evidence type="ECO:0000313" key="3">
    <source>
        <dbReference type="EMBL" id="SER92440.1"/>
    </source>
</evidence>
<protein>
    <submittedName>
        <fullName evidence="3">Sirohydrochlorin ferrochelatase</fullName>
    </submittedName>
</protein>